<dbReference type="AlphaFoldDB" id="A0A014L7H8"/>
<protein>
    <submittedName>
        <fullName evidence="2">Uncharacterized protein</fullName>
    </submittedName>
</protein>
<accession>A0A014L7H8</accession>
<proteinExistence type="predicted"/>
<organism evidence="2 3">
    <name type="scientific">Mesomycoplasma ovipneumoniae 14811</name>
    <dbReference type="NCBI Taxonomy" id="1188239"/>
    <lineage>
        <taxon>Bacteria</taxon>
        <taxon>Bacillati</taxon>
        <taxon>Mycoplasmatota</taxon>
        <taxon>Mycoplasmoidales</taxon>
        <taxon>Metamycoplasmataceae</taxon>
        <taxon>Mesomycoplasma</taxon>
    </lineage>
</organism>
<dbReference type="STRING" id="1188239.MOVI_1010"/>
<evidence type="ECO:0000256" key="1">
    <source>
        <dbReference type="SAM" id="MobiDB-lite"/>
    </source>
</evidence>
<gene>
    <name evidence="2" type="ORF">MOVI_1010</name>
</gene>
<comment type="caution">
    <text evidence="2">The sequence shown here is derived from an EMBL/GenBank/DDBJ whole genome shotgun (WGS) entry which is preliminary data.</text>
</comment>
<evidence type="ECO:0000313" key="2">
    <source>
        <dbReference type="EMBL" id="EXU61394.1"/>
    </source>
</evidence>
<dbReference type="EMBL" id="JFAD01000009">
    <property type="protein sequence ID" value="EXU61394.1"/>
    <property type="molecule type" value="Genomic_DNA"/>
</dbReference>
<dbReference type="RefSeq" id="WP_044283965.1">
    <property type="nucleotide sequence ID" value="NZ_JFAD01000009.1"/>
</dbReference>
<reference evidence="2 3" key="1">
    <citation type="submission" date="2014-03" db="EMBL/GenBank/DDBJ databases">
        <title>Genome sequence of Mycoplasma ovipneumoniae strain 14811.</title>
        <authorList>
            <person name="Sirand-Pugnet P."/>
            <person name="Breton M."/>
            <person name="Dordet-Frisoni E."/>
            <person name="Baranowski E."/>
            <person name="Barre A."/>
            <person name="Couture C."/>
            <person name="Dupuy V."/>
            <person name="Gaurivaud P."/>
            <person name="Jacob D."/>
            <person name="Lemaitre C."/>
            <person name="Manso-Silvan L."/>
            <person name="Nikolski M."/>
            <person name="Nouvel L.-X."/>
            <person name="Poumarat F."/>
            <person name="Tardy F."/>
            <person name="Thebault P."/>
            <person name="Theil S."/>
            <person name="Citti C."/>
            <person name="Thiaucourt F."/>
            <person name="Blanchard A."/>
        </authorList>
    </citation>
    <scope>NUCLEOTIDE SEQUENCE [LARGE SCALE GENOMIC DNA]</scope>
    <source>
        <strain evidence="2 3">14811</strain>
    </source>
</reference>
<evidence type="ECO:0000313" key="3">
    <source>
        <dbReference type="Proteomes" id="UP000020977"/>
    </source>
</evidence>
<name>A0A014L7H8_9BACT</name>
<feature type="compositionally biased region" description="Polar residues" evidence="1">
    <location>
        <begin position="68"/>
        <end position="83"/>
    </location>
</feature>
<sequence length="101" mass="11152">MKKFWKIALILGSAVVVAGTAAFVLIYKYKNTKEDEKNSITVEVPDGLFDPPPSFQPVESSEKINQPEIISSSDNPNIPANSSKDQSKILLLVNKLYLKNS</sequence>
<dbReference type="PATRIC" id="fig|1188239.3.peg.298"/>
<dbReference type="Proteomes" id="UP000020977">
    <property type="component" value="Unassembled WGS sequence"/>
</dbReference>
<feature type="region of interest" description="Disordered" evidence="1">
    <location>
        <begin position="46"/>
        <end position="83"/>
    </location>
</feature>